<gene>
    <name evidence="2" type="ORF">GWI33_015510</name>
</gene>
<feature type="region of interest" description="Disordered" evidence="1">
    <location>
        <begin position="106"/>
        <end position="128"/>
    </location>
</feature>
<accession>A0A834M4F9</accession>
<evidence type="ECO:0000313" key="2">
    <source>
        <dbReference type="EMBL" id="KAF7271661.1"/>
    </source>
</evidence>
<sequence>MSPRALLSRAAIKLREPHHPDARSIQPIAVRRTHTLGGRRNANCGQKAKRPRQIVYNLFVLNLSRGRHRGEAKRWGVVAWPYRRATPANHSAAGVSRAVLYAPPETPPCPSEEHHGLRTGGRGLLTVE</sequence>
<dbReference type="AlphaFoldDB" id="A0A834M4F9"/>
<dbReference type="EMBL" id="JAACXV010013921">
    <property type="protein sequence ID" value="KAF7271661.1"/>
    <property type="molecule type" value="Genomic_DNA"/>
</dbReference>
<name>A0A834M4F9_RHYFE</name>
<reference evidence="2" key="1">
    <citation type="submission" date="2020-08" db="EMBL/GenBank/DDBJ databases">
        <title>Genome sequencing and assembly of the red palm weevil Rhynchophorus ferrugineus.</title>
        <authorList>
            <person name="Dias G.B."/>
            <person name="Bergman C.M."/>
            <person name="Manee M."/>
        </authorList>
    </citation>
    <scope>NUCLEOTIDE SEQUENCE</scope>
    <source>
        <strain evidence="2">AA-2017</strain>
        <tissue evidence="2">Whole larva</tissue>
    </source>
</reference>
<comment type="caution">
    <text evidence="2">The sequence shown here is derived from an EMBL/GenBank/DDBJ whole genome shotgun (WGS) entry which is preliminary data.</text>
</comment>
<evidence type="ECO:0000313" key="3">
    <source>
        <dbReference type="Proteomes" id="UP000625711"/>
    </source>
</evidence>
<organism evidence="2 3">
    <name type="scientific">Rhynchophorus ferrugineus</name>
    <name type="common">Red palm weevil</name>
    <name type="synonym">Curculio ferrugineus</name>
    <dbReference type="NCBI Taxonomy" id="354439"/>
    <lineage>
        <taxon>Eukaryota</taxon>
        <taxon>Metazoa</taxon>
        <taxon>Ecdysozoa</taxon>
        <taxon>Arthropoda</taxon>
        <taxon>Hexapoda</taxon>
        <taxon>Insecta</taxon>
        <taxon>Pterygota</taxon>
        <taxon>Neoptera</taxon>
        <taxon>Endopterygota</taxon>
        <taxon>Coleoptera</taxon>
        <taxon>Polyphaga</taxon>
        <taxon>Cucujiformia</taxon>
        <taxon>Curculionidae</taxon>
        <taxon>Dryophthorinae</taxon>
        <taxon>Rhynchophorus</taxon>
    </lineage>
</organism>
<protein>
    <submittedName>
        <fullName evidence="2">Uncharacterized protein</fullName>
    </submittedName>
</protein>
<feature type="compositionally biased region" description="Gly residues" evidence="1">
    <location>
        <begin position="118"/>
        <end position="128"/>
    </location>
</feature>
<dbReference type="Proteomes" id="UP000625711">
    <property type="component" value="Unassembled WGS sequence"/>
</dbReference>
<evidence type="ECO:0000256" key="1">
    <source>
        <dbReference type="SAM" id="MobiDB-lite"/>
    </source>
</evidence>
<keyword evidence="3" id="KW-1185">Reference proteome</keyword>
<proteinExistence type="predicted"/>